<accession>A0A8S5NIA9</accession>
<evidence type="ECO:0000313" key="1">
    <source>
        <dbReference type="EMBL" id="DAD93827.1"/>
    </source>
</evidence>
<reference evidence="1" key="1">
    <citation type="journal article" date="2021" name="Proc. Natl. Acad. Sci. U.S.A.">
        <title>A Catalog of Tens of Thousands of Viruses from Human Metagenomes Reveals Hidden Associations with Chronic Diseases.</title>
        <authorList>
            <person name="Tisza M.J."/>
            <person name="Buck C.B."/>
        </authorList>
    </citation>
    <scope>NUCLEOTIDE SEQUENCE</scope>
    <source>
        <strain evidence="1">Ctcwu24</strain>
    </source>
</reference>
<dbReference type="EMBL" id="BK015167">
    <property type="protein sequence ID" value="DAD93827.1"/>
    <property type="molecule type" value="Genomic_DNA"/>
</dbReference>
<proteinExistence type="predicted"/>
<sequence>MSRIQRFLRLCSLYSIIQKPSSGFRSQFEQGGVV</sequence>
<name>A0A8S5NIA9_9CAUD</name>
<protein>
    <submittedName>
        <fullName evidence="1">Uncharacterized protein</fullName>
    </submittedName>
</protein>
<organism evidence="1">
    <name type="scientific">Myoviridae sp. ctcwu24</name>
    <dbReference type="NCBI Taxonomy" id="2826670"/>
    <lineage>
        <taxon>Viruses</taxon>
        <taxon>Duplodnaviria</taxon>
        <taxon>Heunggongvirae</taxon>
        <taxon>Uroviricota</taxon>
        <taxon>Caudoviricetes</taxon>
    </lineage>
</organism>